<dbReference type="Proteomes" id="UP000291422">
    <property type="component" value="Unassembled WGS sequence"/>
</dbReference>
<feature type="compositionally biased region" description="Polar residues" evidence="1">
    <location>
        <begin position="15"/>
        <end position="28"/>
    </location>
</feature>
<feature type="region of interest" description="Disordered" evidence="1">
    <location>
        <begin position="1"/>
        <end position="75"/>
    </location>
</feature>
<feature type="compositionally biased region" description="Basic and acidic residues" evidence="1">
    <location>
        <begin position="1"/>
        <end position="14"/>
    </location>
</feature>
<comment type="caution">
    <text evidence="2">The sequence shown here is derived from an EMBL/GenBank/DDBJ whole genome shotgun (WGS) entry which is preliminary data.</text>
</comment>
<gene>
    <name evidence="2" type="ORF">AA0117_g6271</name>
</gene>
<dbReference type="EMBL" id="PDXD01000014">
    <property type="protein sequence ID" value="RYN75591.1"/>
    <property type="molecule type" value="Genomic_DNA"/>
</dbReference>
<evidence type="ECO:0000313" key="2">
    <source>
        <dbReference type="EMBL" id="RYN75591.1"/>
    </source>
</evidence>
<proteinExistence type="predicted"/>
<dbReference type="AlphaFoldDB" id="A0A4Q4NFT4"/>
<evidence type="ECO:0000256" key="1">
    <source>
        <dbReference type="SAM" id="MobiDB-lite"/>
    </source>
</evidence>
<protein>
    <submittedName>
        <fullName evidence="2">Uncharacterized protein</fullName>
    </submittedName>
</protein>
<reference evidence="3" key="1">
    <citation type="journal article" date="2019" name="bioRxiv">
        <title>Genomics, evolutionary history and diagnostics of the Alternaria alternata species group including apple and Asian pear pathotypes.</title>
        <authorList>
            <person name="Armitage A.D."/>
            <person name="Cockerton H.M."/>
            <person name="Sreenivasaprasad S."/>
            <person name="Woodhall J.W."/>
            <person name="Lane C.R."/>
            <person name="Harrison R.J."/>
            <person name="Clarkson J.P."/>
        </authorList>
    </citation>
    <scope>NUCLEOTIDE SEQUENCE [LARGE SCALE GENOMIC DNA]</scope>
    <source>
        <strain evidence="3">FERA 1177</strain>
    </source>
</reference>
<evidence type="ECO:0000313" key="3">
    <source>
        <dbReference type="Proteomes" id="UP000291422"/>
    </source>
</evidence>
<accession>A0A4Q4NFT4</accession>
<feature type="compositionally biased region" description="Basic and acidic residues" evidence="1">
    <location>
        <begin position="48"/>
        <end position="69"/>
    </location>
</feature>
<name>A0A4Q4NFT4_ALTAL</name>
<sequence>MSIHRTTEIMHETDSLSSYTDLINTKNSAPRPVYSEAAPGTHGPSKVHTSEADKATAASKEDHTPEPEKASQTWASNMMKYYRYLPRN</sequence>
<organism evidence="2 3">
    <name type="scientific">Alternaria alternata</name>
    <name type="common">Alternaria rot fungus</name>
    <name type="synonym">Torula alternata</name>
    <dbReference type="NCBI Taxonomy" id="5599"/>
    <lineage>
        <taxon>Eukaryota</taxon>
        <taxon>Fungi</taxon>
        <taxon>Dikarya</taxon>
        <taxon>Ascomycota</taxon>
        <taxon>Pezizomycotina</taxon>
        <taxon>Dothideomycetes</taxon>
        <taxon>Pleosporomycetidae</taxon>
        <taxon>Pleosporales</taxon>
        <taxon>Pleosporineae</taxon>
        <taxon>Pleosporaceae</taxon>
        <taxon>Alternaria</taxon>
        <taxon>Alternaria sect. Alternaria</taxon>
        <taxon>Alternaria alternata complex</taxon>
    </lineage>
</organism>